<gene>
    <name evidence="2" type="ORF">BN59_03644</name>
</gene>
<reference evidence="2 3" key="1">
    <citation type="submission" date="2014-06" db="EMBL/GenBank/DDBJ databases">
        <authorList>
            <person name="Urmite Genomes Urmite Genomes"/>
        </authorList>
    </citation>
    <scope>NUCLEOTIDE SEQUENCE [LARGE SCALE GENOMIC DNA]</scope>
</reference>
<protein>
    <submittedName>
        <fullName evidence="2">Nuclease NucT</fullName>
    </submittedName>
</protein>
<evidence type="ECO:0000313" key="3">
    <source>
        <dbReference type="Proteomes" id="UP000044071"/>
    </source>
</evidence>
<dbReference type="PROSITE" id="PS50035">
    <property type="entry name" value="PLD"/>
    <property type="match status" value="1"/>
</dbReference>
<evidence type="ECO:0000313" key="2">
    <source>
        <dbReference type="EMBL" id="CDZ79326.1"/>
    </source>
</evidence>
<dbReference type="GO" id="GO:0030572">
    <property type="term" value="F:phosphatidyltransferase activity"/>
    <property type="evidence" value="ECO:0007669"/>
    <property type="project" value="UniProtKB-ARBA"/>
</dbReference>
<dbReference type="InterPro" id="IPR001736">
    <property type="entry name" value="PLipase_D/transphosphatidylase"/>
</dbReference>
<dbReference type="SMART" id="SM00155">
    <property type="entry name" value="PLDc"/>
    <property type="match status" value="2"/>
</dbReference>
<keyword evidence="3" id="KW-1185">Reference proteome</keyword>
<dbReference type="Gene3D" id="3.30.870.10">
    <property type="entry name" value="Endonuclease Chain A"/>
    <property type="match status" value="2"/>
</dbReference>
<dbReference type="Pfam" id="PF13091">
    <property type="entry name" value="PLDc_2"/>
    <property type="match status" value="1"/>
</dbReference>
<dbReference type="Proteomes" id="UP000044071">
    <property type="component" value="Unassembled WGS sequence"/>
</dbReference>
<organism evidence="2 3">
    <name type="scientific">Legionella massiliensis</name>
    <dbReference type="NCBI Taxonomy" id="1034943"/>
    <lineage>
        <taxon>Bacteria</taxon>
        <taxon>Pseudomonadati</taxon>
        <taxon>Pseudomonadota</taxon>
        <taxon>Gammaproteobacteria</taxon>
        <taxon>Legionellales</taxon>
        <taxon>Legionellaceae</taxon>
        <taxon>Legionella</taxon>
    </lineage>
</organism>
<dbReference type="EMBL" id="CCSB01000004">
    <property type="protein sequence ID" value="CDZ79326.1"/>
    <property type="molecule type" value="Genomic_DNA"/>
</dbReference>
<proteinExistence type="predicted"/>
<sequence>MAAPVLSKNKKYMNKQSVLIHRSQSQRLTNVLFAFLAIFLWLLSTAAKAETYPWVWLGKDDIQVSEHAKVEAEFRLHLIANAKETIDIVTFDQRLDQDIGLPLLQALEVAAKRGIQIRFAAAWLSGLLNDMSRSTERYLRGLAACYPNFKYIAVGGQPMWRQGWGVIDGIHQKIFLVDNKISLVSGRGHAGEYLGWLDTAFFYKGALVDQTREAFEQMWQTVGRESVLQFKSGRSLTNSAAAELPRQRALAASPSLKLSKEEKEELAELKTWAEAPASNNHDYQARSIYYNFLEQMRRQADHQDRTPKSFSYEERAEFLQDPYIEAVLMLLPQTKRFQMNILATIMDERVVEAILRERQRGMEMELITNGQEAHSIFPTAPGWFAGIHILDDLLQAGVVGHEVKQMGPDTGIYLHRKLLILDDHVFFGSHNFTKAGTLTTEEYSIEILSQDFADKMRKLSRHSIEVNTVPFDANAVHQERLITPARQWFASFFEVLYLKKSKKN</sequence>
<dbReference type="STRING" id="1034943.BN59_03644"/>
<dbReference type="PANTHER" id="PTHR21248">
    <property type="entry name" value="CARDIOLIPIN SYNTHASE"/>
    <property type="match status" value="1"/>
</dbReference>
<evidence type="ECO:0000259" key="1">
    <source>
        <dbReference type="PROSITE" id="PS50035"/>
    </source>
</evidence>
<dbReference type="AlphaFoldDB" id="A0A078L2A2"/>
<name>A0A078L2A2_9GAMM</name>
<dbReference type="GO" id="GO:0032049">
    <property type="term" value="P:cardiolipin biosynthetic process"/>
    <property type="evidence" value="ECO:0007669"/>
    <property type="project" value="UniProtKB-ARBA"/>
</dbReference>
<accession>A0A078L2A2</accession>
<dbReference type="PANTHER" id="PTHR21248:SF12">
    <property type="entry name" value="CARDIOLIPIN SYNTHASE C"/>
    <property type="match status" value="1"/>
</dbReference>
<feature type="domain" description="PLD phosphodiesterase" evidence="1">
    <location>
        <begin position="410"/>
        <end position="436"/>
    </location>
</feature>
<dbReference type="OrthoDB" id="9814092at2"/>
<dbReference type="InterPro" id="IPR025202">
    <property type="entry name" value="PLD-like_dom"/>
</dbReference>
<dbReference type="SUPFAM" id="SSF56024">
    <property type="entry name" value="Phospholipase D/nuclease"/>
    <property type="match status" value="2"/>
</dbReference>